<keyword evidence="9" id="KW-0406">Ion transport</keyword>
<dbReference type="GO" id="GO:0008076">
    <property type="term" value="C:voltage-gated potassium channel complex"/>
    <property type="evidence" value="ECO:0007669"/>
    <property type="project" value="InterPro"/>
</dbReference>
<evidence type="ECO:0000256" key="4">
    <source>
        <dbReference type="ARBA" id="ARBA00022692"/>
    </source>
</evidence>
<keyword evidence="5" id="KW-0631">Potassium channel</keyword>
<name>A0AAW9S8L4_9BACT</name>
<feature type="transmembrane region" description="Helical" evidence="12">
    <location>
        <begin position="58"/>
        <end position="76"/>
    </location>
</feature>
<comment type="subcellular location">
    <subcellularLocation>
        <location evidence="1">Membrane</location>
        <topology evidence="1">Multi-pass membrane protein</topology>
    </subcellularLocation>
</comment>
<dbReference type="GO" id="GO:0001508">
    <property type="term" value="P:action potential"/>
    <property type="evidence" value="ECO:0007669"/>
    <property type="project" value="TreeGrafter"/>
</dbReference>
<dbReference type="SUPFAM" id="SSF81324">
    <property type="entry name" value="Voltage-gated potassium channels"/>
    <property type="match status" value="1"/>
</dbReference>
<organism evidence="14 15">
    <name type="scientific">Rapidithrix thailandica</name>
    <dbReference type="NCBI Taxonomy" id="413964"/>
    <lineage>
        <taxon>Bacteria</taxon>
        <taxon>Pseudomonadati</taxon>
        <taxon>Bacteroidota</taxon>
        <taxon>Cytophagia</taxon>
        <taxon>Cytophagales</taxon>
        <taxon>Flammeovirgaceae</taxon>
        <taxon>Rapidithrix</taxon>
    </lineage>
</organism>
<dbReference type="Pfam" id="PF00520">
    <property type="entry name" value="Ion_trans"/>
    <property type="match status" value="1"/>
</dbReference>
<evidence type="ECO:0000256" key="2">
    <source>
        <dbReference type="ARBA" id="ARBA00022448"/>
    </source>
</evidence>
<gene>
    <name evidence="14" type="ORF">AAG747_09220</name>
</gene>
<protein>
    <submittedName>
        <fullName evidence="14">Ion transporter</fullName>
    </submittedName>
</protein>
<evidence type="ECO:0000313" key="15">
    <source>
        <dbReference type="Proteomes" id="UP001403385"/>
    </source>
</evidence>
<dbReference type="GO" id="GO:0005249">
    <property type="term" value="F:voltage-gated potassium channel activity"/>
    <property type="evidence" value="ECO:0007669"/>
    <property type="project" value="InterPro"/>
</dbReference>
<sequence length="277" mass="32052">MSFKQKLFEVIQPGREDQTLSRRFDYFIYGLIVLNVLAVVIESYSWPEEWFRQFLRGFEFFSVLVFSLEYGMRLWTSDLLFPKKSRTLALFSFVFSAYGLIDLLAILPFYLPFFIQIDLRFVRMLRLLRLLRILKLKRYSRSLKLVSEVFSEVKADLAVTVFITFLLLIFAASIMYNVEGDAQPENFSNIGQAFWWAVATLTTVGYGDIYPITPLGKLLSGLIALLGIGVVALPTGIISSRFIEKIQTRDQHKNTRKTEDEICFCPHCGKKLKESQK</sequence>
<evidence type="ECO:0000313" key="14">
    <source>
        <dbReference type="EMBL" id="MEN7548090.1"/>
    </source>
</evidence>
<feature type="transmembrane region" description="Helical" evidence="12">
    <location>
        <begin position="26"/>
        <end position="46"/>
    </location>
</feature>
<dbReference type="Gene3D" id="1.10.287.70">
    <property type="match status" value="1"/>
</dbReference>
<keyword evidence="3" id="KW-0633">Potassium transport</keyword>
<feature type="transmembrane region" description="Helical" evidence="12">
    <location>
        <begin position="88"/>
        <end position="111"/>
    </location>
</feature>
<keyword evidence="15" id="KW-1185">Reference proteome</keyword>
<dbReference type="RefSeq" id="WP_346820871.1">
    <property type="nucleotide sequence ID" value="NZ_JBDKWZ010000004.1"/>
</dbReference>
<dbReference type="InterPro" id="IPR028325">
    <property type="entry name" value="VG_K_chnl"/>
</dbReference>
<feature type="transmembrane region" description="Helical" evidence="12">
    <location>
        <begin position="155"/>
        <end position="176"/>
    </location>
</feature>
<evidence type="ECO:0000256" key="6">
    <source>
        <dbReference type="ARBA" id="ARBA00022882"/>
    </source>
</evidence>
<accession>A0AAW9S8L4</accession>
<dbReference type="PRINTS" id="PR00169">
    <property type="entry name" value="KCHANNEL"/>
</dbReference>
<comment type="caution">
    <text evidence="14">The sequence shown here is derived from an EMBL/GenBank/DDBJ whole genome shotgun (WGS) entry which is preliminary data.</text>
</comment>
<evidence type="ECO:0000256" key="12">
    <source>
        <dbReference type="SAM" id="Phobius"/>
    </source>
</evidence>
<evidence type="ECO:0000256" key="8">
    <source>
        <dbReference type="ARBA" id="ARBA00022989"/>
    </source>
</evidence>
<keyword evidence="4 12" id="KW-0812">Transmembrane</keyword>
<feature type="transmembrane region" description="Helical" evidence="12">
    <location>
        <begin position="218"/>
        <end position="243"/>
    </location>
</feature>
<dbReference type="InterPro" id="IPR027359">
    <property type="entry name" value="Volt_channel_dom_sf"/>
</dbReference>
<evidence type="ECO:0000256" key="1">
    <source>
        <dbReference type="ARBA" id="ARBA00004141"/>
    </source>
</evidence>
<dbReference type="Gene3D" id="1.20.120.350">
    <property type="entry name" value="Voltage-gated potassium channels. Chain C"/>
    <property type="match status" value="1"/>
</dbReference>
<dbReference type="PANTHER" id="PTHR11537:SF254">
    <property type="entry name" value="POTASSIUM VOLTAGE-GATED CHANNEL PROTEIN SHAB"/>
    <property type="match status" value="1"/>
</dbReference>
<evidence type="ECO:0000256" key="10">
    <source>
        <dbReference type="ARBA" id="ARBA00023136"/>
    </source>
</evidence>
<evidence type="ECO:0000256" key="7">
    <source>
        <dbReference type="ARBA" id="ARBA00022958"/>
    </source>
</evidence>
<keyword evidence="6" id="KW-0851">Voltage-gated channel</keyword>
<keyword evidence="10 12" id="KW-0472">Membrane</keyword>
<keyword evidence="7" id="KW-0630">Potassium</keyword>
<proteinExistence type="predicted"/>
<evidence type="ECO:0000256" key="5">
    <source>
        <dbReference type="ARBA" id="ARBA00022826"/>
    </source>
</evidence>
<dbReference type="AlphaFoldDB" id="A0AAW9S8L4"/>
<keyword evidence="8 12" id="KW-1133">Transmembrane helix</keyword>
<dbReference type="EMBL" id="JBDKWZ010000004">
    <property type="protein sequence ID" value="MEN7548090.1"/>
    <property type="molecule type" value="Genomic_DNA"/>
</dbReference>
<feature type="domain" description="Ion transport" evidence="13">
    <location>
        <begin position="22"/>
        <end position="244"/>
    </location>
</feature>
<evidence type="ECO:0000256" key="11">
    <source>
        <dbReference type="ARBA" id="ARBA00023303"/>
    </source>
</evidence>
<evidence type="ECO:0000259" key="13">
    <source>
        <dbReference type="Pfam" id="PF00520"/>
    </source>
</evidence>
<dbReference type="Proteomes" id="UP001403385">
    <property type="component" value="Unassembled WGS sequence"/>
</dbReference>
<evidence type="ECO:0000256" key="9">
    <source>
        <dbReference type="ARBA" id="ARBA00023065"/>
    </source>
</evidence>
<reference evidence="14 15" key="1">
    <citation type="submission" date="2024-04" db="EMBL/GenBank/DDBJ databases">
        <title>Novel genus in family Flammeovirgaceae.</title>
        <authorList>
            <person name="Nguyen T.H."/>
            <person name="Vuong T.Q."/>
            <person name="Le H."/>
            <person name="Kim S.-G."/>
        </authorList>
    </citation>
    <scope>NUCLEOTIDE SEQUENCE [LARGE SCALE GENOMIC DNA]</scope>
    <source>
        <strain evidence="14 15">JCM 23209</strain>
    </source>
</reference>
<evidence type="ECO:0000256" key="3">
    <source>
        <dbReference type="ARBA" id="ARBA00022538"/>
    </source>
</evidence>
<keyword evidence="2" id="KW-0813">Transport</keyword>
<keyword evidence="11" id="KW-0407">Ion channel</keyword>
<dbReference type="PANTHER" id="PTHR11537">
    <property type="entry name" value="VOLTAGE-GATED POTASSIUM CHANNEL"/>
    <property type="match status" value="1"/>
</dbReference>
<dbReference type="InterPro" id="IPR005821">
    <property type="entry name" value="Ion_trans_dom"/>
</dbReference>